<dbReference type="InterPro" id="IPR011004">
    <property type="entry name" value="Trimer_LpxA-like_sf"/>
</dbReference>
<evidence type="ECO:0000256" key="1">
    <source>
        <dbReference type="ARBA" id="ARBA00022516"/>
    </source>
</evidence>
<feature type="active site" description="Proton acceptor" evidence="7">
    <location>
        <position position="237"/>
    </location>
</feature>
<keyword evidence="5 7" id="KW-0443">Lipid metabolism</keyword>
<dbReference type="GO" id="GO:0009245">
    <property type="term" value="P:lipid A biosynthetic process"/>
    <property type="evidence" value="ECO:0007669"/>
    <property type="project" value="UniProtKB-UniRule"/>
</dbReference>
<keyword evidence="3 7" id="KW-0808">Transferase</keyword>
<dbReference type="Gene3D" id="3.40.1390.10">
    <property type="entry name" value="MurE/MurF, N-terminal domain"/>
    <property type="match status" value="1"/>
</dbReference>
<sequence>MERTLGEIAKLIGGEVVGDAKAKITGLTGIEKAGPGNLVFARDIRYLREVEKTLAAAVIVPVEISKSSKPIIKVKNPDYAFSKLLEMEAPGHKVQKGIHPTAVIGKNVKLGKELSIGAHAVISDESEIGDGSIISPLVYIGEKVKIGTNVLIYANVSVREEAIIGNNVIVHNGAVIGSDGFGFAKENGRYYKVPQIGRVIIEDDVEIGANVTIDRATIGVTTIKRGTKIDNLVQIAHNVTIGEDCAIVAQVGISGSVEVGNNVAMGGQVGVAGHLKIGENSRVLGKSGVTKDIPPNSTVSGFPAQPHMEELKIKATLQRLPILAKIVQGLEEKIKKIGKIVGGIGIH</sequence>
<dbReference type="InterPro" id="IPR018357">
    <property type="entry name" value="Hexapep_transf_CS"/>
</dbReference>
<dbReference type="EMBL" id="MNUO01000086">
    <property type="protein sequence ID" value="OIN96649.1"/>
    <property type="molecule type" value="Genomic_DNA"/>
</dbReference>
<keyword evidence="4 7" id="KW-0677">Repeat</keyword>
<keyword evidence="1 7" id="KW-0444">Lipid biosynthesis</keyword>
<evidence type="ECO:0000256" key="4">
    <source>
        <dbReference type="ARBA" id="ARBA00022737"/>
    </source>
</evidence>
<keyword evidence="6 7" id="KW-0012">Acyltransferase</keyword>
<evidence type="ECO:0000256" key="2">
    <source>
        <dbReference type="ARBA" id="ARBA00022556"/>
    </source>
</evidence>
<comment type="catalytic activity">
    <reaction evidence="7">
        <text>a UDP-3-O-[(3R)-3-hydroxyacyl]-alpha-D-glucosamine + a (3R)-hydroxyacyl-[ACP] = a UDP-2-N,3-O-bis[(3R)-3-hydroxyacyl]-alpha-D-glucosamine + holo-[ACP] + H(+)</text>
        <dbReference type="Rhea" id="RHEA:53836"/>
        <dbReference type="Rhea" id="RHEA-COMP:9685"/>
        <dbReference type="Rhea" id="RHEA-COMP:9945"/>
        <dbReference type="ChEBI" id="CHEBI:15378"/>
        <dbReference type="ChEBI" id="CHEBI:64479"/>
        <dbReference type="ChEBI" id="CHEBI:78827"/>
        <dbReference type="ChEBI" id="CHEBI:137740"/>
        <dbReference type="ChEBI" id="CHEBI:137748"/>
        <dbReference type="EC" id="2.3.1.191"/>
    </reaction>
</comment>
<comment type="subunit">
    <text evidence="7">Homotrimer.</text>
</comment>
<evidence type="ECO:0000256" key="5">
    <source>
        <dbReference type="ARBA" id="ARBA00023098"/>
    </source>
</evidence>
<comment type="function">
    <text evidence="7">Catalyzes the N-acylation of UDP-3-O-acylglucosamine using 3-hydroxyacyl-ACP as the acyl donor. Is involved in the biosynthesis of lipid A, a phosphorylated glycolipid that anchors the lipopolysaccharide to the outer membrane of the cell.</text>
</comment>
<dbReference type="InterPro" id="IPR007691">
    <property type="entry name" value="LpxD"/>
</dbReference>
<evidence type="ECO:0000256" key="3">
    <source>
        <dbReference type="ARBA" id="ARBA00022679"/>
    </source>
</evidence>
<dbReference type="HAMAP" id="MF_00523">
    <property type="entry name" value="LpxD"/>
    <property type="match status" value="1"/>
</dbReference>
<evidence type="ECO:0000256" key="6">
    <source>
        <dbReference type="ARBA" id="ARBA00023315"/>
    </source>
</evidence>
<dbReference type="NCBIfam" id="NF002060">
    <property type="entry name" value="PRK00892.1"/>
    <property type="match status" value="1"/>
</dbReference>
<dbReference type="GO" id="GO:0016020">
    <property type="term" value="C:membrane"/>
    <property type="evidence" value="ECO:0007669"/>
    <property type="project" value="GOC"/>
</dbReference>
<comment type="pathway">
    <text evidence="7">Bacterial outer membrane biogenesis; LPS lipid A biosynthesis.</text>
</comment>
<proteinExistence type="inferred from homology"/>
<dbReference type="InterPro" id="IPR020573">
    <property type="entry name" value="UDP_GlcNAc_AcTrfase_non-rep"/>
</dbReference>
<accession>A0A1J4SB17</accession>
<reference evidence="9 10" key="1">
    <citation type="journal article" date="2016" name="Environ. Microbiol.">
        <title>Genomic resolution of a cold subsurface aquifer community provides metabolic insights for novel microbes adapted to high CO concentrations.</title>
        <authorList>
            <person name="Probst A.J."/>
            <person name="Castelle C.J."/>
            <person name="Singh A."/>
            <person name="Brown C.T."/>
            <person name="Anantharaman K."/>
            <person name="Sharon I."/>
            <person name="Hug L.A."/>
            <person name="Burstein D."/>
            <person name="Emerson J.B."/>
            <person name="Thomas B.C."/>
            <person name="Banfield J.F."/>
        </authorList>
    </citation>
    <scope>NUCLEOTIDE SEQUENCE [LARGE SCALE GENOMIC DNA]</scope>
    <source>
        <strain evidence="9">CG1_02_38_46</strain>
    </source>
</reference>
<gene>
    <name evidence="7" type="primary">lpxD</name>
    <name evidence="9" type="ORF">AUJ66_05630</name>
</gene>
<organism evidence="9 10">
    <name type="scientific">Candidatus Desantisbacteria bacterium CG1_02_38_46</name>
    <dbReference type="NCBI Taxonomy" id="1817893"/>
    <lineage>
        <taxon>Bacteria</taxon>
        <taxon>Candidatus Desantisiibacteriota</taxon>
    </lineage>
</organism>
<dbReference type="PROSITE" id="PS00101">
    <property type="entry name" value="HEXAPEP_TRANSFERASES"/>
    <property type="match status" value="1"/>
</dbReference>
<dbReference type="Proteomes" id="UP000182278">
    <property type="component" value="Unassembled WGS sequence"/>
</dbReference>
<dbReference type="UniPathway" id="UPA00973"/>
<dbReference type="InterPro" id="IPR001451">
    <property type="entry name" value="Hexapep"/>
</dbReference>
<dbReference type="STRING" id="1817893.AUJ66_05630"/>
<comment type="similarity">
    <text evidence="7">Belongs to the transferase hexapeptide repeat family. LpxD subfamily.</text>
</comment>
<dbReference type="PANTHER" id="PTHR43378:SF2">
    <property type="entry name" value="UDP-3-O-ACYLGLUCOSAMINE N-ACYLTRANSFERASE 1, MITOCHONDRIAL-RELATED"/>
    <property type="match status" value="1"/>
</dbReference>
<dbReference type="CDD" id="cd03352">
    <property type="entry name" value="LbH_LpxD"/>
    <property type="match status" value="1"/>
</dbReference>
<evidence type="ECO:0000313" key="9">
    <source>
        <dbReference type="EMBL" id="OIN96649.1"/>
    </source>
</evidence>
<dbReference type="AlphaFoldDB" id="A0A1J4SB17"/>
<protein>
    <recommendedName>
        <fullName evidence="7">UDP-3-O-acylglucosamine N-acyltransferase</fullName>
        <ecNumber evidence="7">2.3.1.191</ecNumber>
    </recommendedName>
</protein>
<dbReference type="SUPFAM" id="SSF51161">
    <property type="entry name" value="Trimeric LpxA-like enzymes"/>
    <property type="match status" value="1"/>
</dbReference>
<dbReference type="EC" id="2.3.1.191" evidence="7"/>
<name>A0A1J4SB17_9BACT</name>
<dbReference type="Pfam" id="PF00132">
    <property type="entry name" value="Hexapep"/>
    <property type="match status" value="2"/>
</dbReference>
<comment type="caution">
    <text evidence="9">The sequence shown here is derived from an EMBL/GenBank/DDBJ whole genome shotgun (WGS) entry which is preliminary data.</text>
</comment>
<dbReference type="GO" id="GO:0103118">
    <property type="term" value="F:UDP-3-O-[(3R)-3-hydroxyacyl]-glucosamine N-acyltransferase activity"/>
    <property type="evidence" value="ECO:0007669"/>
    <property type="project" value="UniProtKB-EC"/>
</dbReference>
<keyword evidence="2 7" id="KW-0441">Lipid A biosynthesis</keyword>
<dbReference type="Gene3D" id="2.160.10.10">
    <property type="entry name" value="Hexapeptide repeat proteins"/>
    <property type="match status" value="1"/>
</dbReference>
<evidence type="ECO:0000313" key="10">
    <source>
        <dbReference type="Proteomes" id="UP000182278"/>
    </source>
</evidence>
<dbReference type="GO" id="GO:0016410">
    <property type="term" value="F:N-acyltransferase activity"/>
    <property type="evidence" value="ECO:0007669"/>
    <property type="project" value="InterPro"/>
</dbReference>
<dbReference type="Pfam" id="PF04613">
    <property type="entry name" value="LpxD"/>
    <property type="match status" value="1"/>
</dbReference>
<dbReference type="NCBIfam" id="TIGR01853">
    <property type="entry name" value="lipid_A_lpxD"/>
    <property type="match status" value="1"/>
</dbReference>
<evidence type="ECO:0000259" key="8">
    <source>
        <dbReference type="Pfam" id="PF04613"/>
    </source>
</evidence>
<feature type="domain" description="UDP-3-O-[3-hydroxymyristoyl] glucosamine N-acyltransferase non-repeat region" evidence="8">
    <location>
        <begin position="23"/>
        <end position="86"/>
    </location>
</feature>
<dbReference type="PANTHER" id="PTHR43378">
    <property type="entry name" value="UDP-3-O-ACYLGLUCOSAMINE N-ACYLTRANSFERASE"/>
    <property type="match status" value="1"/>
</dbReference>
<evidence type="ECO:0000256" key="7">
    <source>
        <dbReference type="HAMAP-Rule" id="MF_00523"/>
    </source>
</evidence>